<organism evidence="7 8">
    <name type="scientific">Teratosphaeria nubilosa</name>
    <dbReference type="NCBI Taxonomy" id="161662"/>
    <lineage>
        <taxon>Eukaryota</taxon>
        <taxon>Fungi</taxon>
        <taxon>Dikarya</taxon>
        <taxon>Ascomycota</taxon>
        <taxon>Pezizomycotina</taxon>
        <taxon>Dothideomycetes</taxon>
        <taxon>Dothideomycetidae</taxon>
        <taxon>Mycosphaerellales</taxon>
        <taxon>Teratosphaeriaceae</taxon>
        <taxon>Teratosphaeria</taxon>
    </lineage>
</organism>
<evidence type="ECO:0000256" key="2">
    <source>
        <dbReference type="ARBA" id="ARBA00022614"/>
    </source>
</evidence>
<dbReference type="OrthoDB" id="433501at2759"/>
<gene>
    <name evidence="7" type="ORF">EJ03DRAFT_388263</name>
</gene>
<dbReference type="InterPro" id="IPR032675">
    <property type="entry name" value="LRR_dom_sf"/>
</dbReference>
<evidence type="ECO:0000256" key="6">
    <source>
        <dbReference type="ARBA" id="ARBA00024238"/>
    </source>
</evidence>
<dbReference type="PANTHER" id="PTHR10552:SF6">
    <property type="entry name" value="U2 SMALL NUCLEAR RIBONUCLEOPROTEIN A"/>
    <property type="match status" value="1"/>
</dbReference>
<keyword evidence="8" id="KW-1185">Reference proteome</keyword>
<dbReference type="InterPro" id="IPR044640">
    <property type="entry name" value="RU2A"/>
</dbReference>
<dbReference type="Pfam" id="PF14580">
    <property type="entry name" value="LRR_9"/>
    <property type="match status" value="1"/>
</dbReference>
<dbReference type="GO" id="GO:0005686">
    <property type="term" value="C:U2 snRNP"/>
    <property type="evidence" value="ECO:0007669"/>
    <property type="project" value="TreeGrafter"/>
</dbReference>
<protein>
    <recommendedName>
        <fullName evidence="6">U2 small nuclear ribonucleoprotein A'</fullName>
    </recommendedName>
</protein>
<reference evidence="7" key="1">
    <citation type="journal article" date="2020" name="Stud. Mycol.">
        <title>101 Dothideomycetes genomes: a test case for predicting lifestyles and emergence of pathogens.</title>
        <authorList>
            <person name="Haridas S."/>
            <person name="Albert R."/>
            <person name="Binder M."/>
            <person name="Bloem J."/>
            <person name="Labutti K."/>
            <person name="Salamov A."/>
            <person name="Andreopoulos B."/>
            <person name="Baker S."/>
            <person name="Barry K."/>
            <person name="Bills G."/>
            <person name="Bluhm B."/>
            <person name="Cannon C."/>
            <person name="Castanera R."/>
            <person name="Culley D."/>
            <person name="Daum C."/>
            <person name="Ezra D."/>
            <person name="Gonzalez J."/>
            <person name="Henrissat B."/>
            <person name="Kuo A."/>
            <person name="Liang C."/>
            <person name="Lipzen A."/>
            <person name="Lutzoni F."/>
            <person name="Magnuson J."/>
            <person name="Mondo S."/>
            <person name="Nolan M."/>
            <person name="Ohm R."/>
            <person name="Pangilinan J."/>
            <person name="Park H.-J."/>
            <person name="Ramirez L."/>
            <person name="Alfaro M."/>
            <person name="Sun H."/>
            <person name="Tritt A."/>
            <person name="Yoshinaga Y."/>
            <person name="Zwiers L.-H."/>
            <person name="Turgeon B."/>
            <person name="Goodwin S."/>
            <person name="Spatafora J."/>
            <person name="Crous P."/>
            <person name="Grigoriev I."/>
        </authorList>
    </citation>
    <scope>NUCLEOTIDE SEQUENCE</scope>
    <source>
        <strain evidence="7">CBS 116005</strain>
    </source>
</reference>
<dbReference type="SUPFAM" id="SSF52058">
    <property type="entry name" value="L domain-like"/>
    <property type="match status" value="1"/>
</dbReference>
<keyword evidence="3" id="KW-0677">Repeat</keyword>
<comment type="similarity">
    <text evidence="5">Belongs to the U2 small nuclear ribonucleoprotein A family.</text>
</comment>
<keyword evidence="2" id="KW-0433">Leucine-rich repeat</keyword>
<evidence type="ECO:0000256" key="5">
    <source>
        <dbReference type="ARBA" id="ARBA00024196"/>
    </source>
</evidence>
<dbReference type="Gene3D" id="3.80.10.10">
    <property type="entry name" value="Ribonuclease Inhibitor"/>
    <property type="match status" value="1"/>
</dbReference>
<dbReference type="GO" id="GO:0030620">
    <property type="term" value="F:U2 snRNA binding"/>
    <property type="evidence" value="ECO:0007669"/>
    <property type="project" value="InterPro"/>
</dbReference>
<sequence length="246" mass="27218">MRLTAELVHSSLSYNNALNERELDLRGHKIPAIENLGVAKDHEAIDLTDNDISALANFPLSPRLHTLLCARNRIARIQPSLGKSVPGLRTLVLTDNLVAELGELDALQGCAKLEHVSLVGCPVTRREHYRYYLLWRAPHIRFLDFHKVKDAERAKATDLFGTHHAPSALAQQIMATRSTGGAGYAAPPRNGVARGKRLQLTEREKARYSALVNKATTLAEVQRLEKMLNEGRLPPGVAEEEAMDLS</sequence>
<dbReference type="GO" id="GO:0000398">
    <property type="term" value="P:mRNA splicing, via spliceosome"/>
    <property type="evidence" value="ECO:0007669"/>
    <property type="project" value="InterPro"/>
</dbReference>
<evidence type="ECO:0000256" key="1">
    <source>
        <dbReference type="ARBA" id="ARBA00004123"/>
    </source>
</evidence>
<name>A0A6G1LEW6_9PEZI</name>
<dbReference type="Proteomes" id="UP000799436">
    <property type="component" value="Unassembled WGS sequence"/>
</dbReference>
<evidence type="ECO:0000256" key="3">
    <source>
        <dbReference type="ARBA" id="ARBA00022737"/>
    </source>
</evidence>
<dbReference type="PANTHER" id="PTHR10552">
    <property type="entry name" value="U2 SMALL NUCLEAR RIBONUCLEOPROTEIN A"/>
    <property type="match status" value="1"/>
</dbReference>
<dbReference type="FunFam" id="3.80.10.10:FF:000026">
    <property type="entry name" value="U2 small nuclear ribonucleoprotein A"/>
    <property type="match status" value="1"/>
</dbReference>
<accession>A0A6G1LEW6</accession>
<evidence type="ECO:0000313" key="7">
    <source>
        <dbReference type="EMBL" id="KAF2771493.1"/>
    </source>
</evidence>
<evidence type="ECO:0000313" key="8">
    <source>
        <dbReference type="Proteomes" id="UP000799436"/>
    </source>
</evidence>
<keyword evidence="4" id="KW-0539">Nucleus</keyword>
<dbReference type="AlphaFoldDB" id="A0A6G1LEW6"/>
<proteinExistence type="inferred from homology"/>
<evidence type="ECO:0000256" key="4">
    <source>
        <dbReference type="ARBA" id="ARBA00023242"/>
    </source>
</evidence>
<dbReference type="EMBL" id="ML995819">
    <property type="protein sequence ID" value="KAF2771493.1"/>
    <property type="molecule type" value="Genomic_DNA"/>
</dbReference>
<comment type="subcellular location">
    <subcellularLocation>
        <location evidence="1">Nucleus</location>
    </subcellularLocation>
</comment>